<dbReference type="SUPFAM" id="SSF57501">
    <property type="entry name" value="Cystine-knot cytokines"/>
    <property type="match status" value="1"/>
</dbReference>
<sequence length="361" mass="41036">MRSCSGAMRLLRWALLLSCYLGRAGARAPLSRGESGLWAEAVKKGILESLGMDGPPAFRVEPPQEELRRMHLLYQREVQELRRNRSQTAETQRSVTRTSTVRLPAQVQYLGNQQFRAIFHKTHRLRKEITLVHAKLKLHRHFLDKHPPGRPVSRQEVQVKIHQLTNMTSQEPLQKDGPVLTKVLDSNSLTLDIHPTVENWRASTEDGLVLEVELGTGREGEIYPEGVPELVLEMEVAERRTSGKRRKRRRAAVREDCEGEDRCCRKSRSVSFKDVGWSDWVVAPEGYTMHFCDGACPSNYRPASMHTQVKSRLHRLTKGATPRPCCVPASYEPMVLLHYDSQGALTLTAFNDMIVSRCHCA</sequence>
<dbReference type="InterPro" id="IPR015615">
    <property type="entry name" value="TGF-beta-rel"/>
</dbReference>
<comment type="caution">
    <text evidence="9">The sequence shown here is derived from an EMBL/GenBank/DDBJ whole genome shotgun (WGS) entry which is preliminary data.</text>
</comment>
<evidence type="ECO:0000256" key="5">
    <source>
        <dbReference type="ARBA" id="ARBA00023157"/>
    </source>
</evidence>
<keyword evidence="4 6" id="KW-0339">Growth factor</keyword>
<dbReference type="GO" id="GO:0008083">
    <property type="term" value="F:growth factor activity"/>
    <property type="evidence" value="ECO:0007669"/>
    <property type="project" value="UniProtKB-KW"/>
</dbReference>
<dbReference type="Pfam" id="PF00019">
    <property type="entry name" value="TGF_beta"/>
    <property type="match status" value="1"/>
</dbReference>
<dbReference type="Proteomes" id="UP001152803">
    <property type="component" value="Unassembled WGS sequence"/>
</dbReference>
<evidence type="ECO:0000259" key="8">
    <source>
        <dbReference type="PROSITE" id="PS51362"/>
    </source>
</evidence>
<evidence type="ECO:0000256" key="3">
    <source>
        <dbReference type="ARBA" id="ARBA00022525"/>
    </source>
</evidence>
<dbReference type="GO" id="GO:0005615">
    <property type="term" value="C:extracellular space"/>
    <property type="evidence" value="ECO:0007669"/>
    <property type="project" value="TreeGrafter"/>
</dbReference>
<accession>A0A9Q1DQN2</accession>
<keyword evidence="10" id="KW-1185">Reference proteome</keyword>
<reference evidence="9" key="1">
    <citation type="journal article" date="2023" name="Science">
        <title>Genome structures resolve the early diversification of teleost fishes.</title>
        <authorList>
            <person name="Parey E."/>
            <person name="Louis A."/>
            <person name="Montfort J."/>
            <person name="Bouchez O."/>
            <person name="Roques C."/>
            <person name="Iampietro C."/>
            <person name="Lluch J."/>
            <person name="Castinel A."/>
            <person name="Donnadieu C."/>
            <person name="Desvignes T."/>
            <person name="Floi Bucao C."/>
            <person name="Jouanno E."/>
            <person name="Wen M."/>
            <person name="Mejri S."/>
            <person name="Dirks R."/>
            <person name="Jansen H."/>
            <person name="Henkel C."/>
            <person name="Chen W.J."/>
            <person name="Zahm M."/>
            <person name="Cabau C."/>
            <person name="Klopp C."/>
            <person name="Thompson A.W."/>
            <person name="Robinson-Rechavi M."/>
            <person name="Braasch I."/>
            <person name="Lecointre G."/>
            <person name="Bobe J."/>
            <person name="Postlethwait J.H."/>
            <person name="Berthelot C."/>
            <person name="Roest Crollius H."/>
            <person name="Guiguen Y."/>
        </authorList>
    </citation>
    <scope>NUCLEOTIDE SEQUENCE</scope>
    <source>
        <strain evidence="9">Concon-B</strain>
    </source>
</reference>
<dbReference type="AlphaFoldDB" id="A0A9Q1DQN2"/>
<feature type="domain" description="TGF-beta family profile" evidence="8">
    <location>
        <begin position="245"/>
        <end position="361"/>
    </location>
</feature>
<evidence type="ECO:0000256" key="1">
    <source>
        <dbReference type="ARBA" id="ARBA00004613"/>
    </source>
</evidence>
<dbReference type="InterPro" id="IPR017948">
    <property type="entry name" value="TGFb_CS"/>
</dbReference>
<keyword evidence="3" id="KW-0964">Secreted</keyword>
<dbReference type="SMART" id="SM00204">
    <property type="entry name" value="TGFB"/>
    <property type="match status" value="1"/>
</dbReference>
<evidence type="ECO:0000313" key="9">
    <source>
        <dbReference type="EMBL" id="KAJ8278685.1"/>
    </source>
</evidence>
<dbReference type="InterPro" id="IPR029034">
    <property type="entry name" value="Cystine-knot_cytokine"/>
</dbReference>
<dbReference type="PROSITE" id="PS51362">
    <property type="entry name" value="TGF_BETA_2"/>
    <property type="match status" value="1"/>
</dbReference>
<evidence type="ECO:0000256" key="6">
    <source>
        <dbReference type="RuleBase" id="RU000354"/>
    </source>
</evidence>
<keyword evidence="5" id="KW-1015">Disulfide bond</keyword>
<dbReference type="GO" id="GO:0005125">
    <property type="term" value="F:cytokine activity"/>
    <property type="evidence" value="ECO:0007669"/>
    <property type="project" value="TreeGrafter"/>
</dbReference>
<evidence type="ECO:0000313" key="10">
    <source>
        <dbReference type="Proteomes" id="UP001152803"/>
    </source>
</evidence>
<feature type="chain" id="PRO_5040469885" description="TGF-beta family profile domain-containing protein" evidence="7">
    <location>
        <begin position="27"/>
        <end position="361"/>
    </location>
</feature>
<name>A0A9Q1DQN2_CONCO</name>
<organism evidence="9 10">
    <name type="scientific">Conger conger</name>
    <name type="common">Conger eel</name>
    <name type="synonym">Muraena conger</name>
    <dbReference type="NCBI Taxonomy" id="82655"/>
    <lineage>
        <taxon>Eukaryota</taxon>
        <taxon>Metazoa</taxon>
        <taxon>Chordata</taxon>
        <taxon>Craniata</taxon>
        <taxon>Vertebrata</taxon>
        <taxon>Euteleostomi</taxon>
        <taxon>Actinopterygii</taxon>
        <taxon>Neopterygii</taxon>
        <taxon>Teleostei</taxon>
        <taxon>Anguilliformes</taxon>
        <taxon>Congridae</taxon>
        <taxon>Conger</taxon>
    </lineage>
</organism>
<dbReference type="CDD" id="cd19376">
    <property type="entry name" value="TGF_beta_GDF15"/>
    <property type="match status" value="1"/>
</dbReference>
<evidence type="ECO:0000256" key="7">
    <source>
        <dbReference type="SAM" id="SignalP"/>
    </source>
</evidence>
<dbReference type="PANTHER" id="PTHR11848:SF78">
    <property type="entry name" value="GROWTH_DIFFERENTIATION FACTOR 15"/>
    <property type="match status" value="1"/>
</dbReference>
<dbReference type="Gene3D" id="2.10.90.10">
    <property type="entry name" value="Cystine-knot cytokines"/>
    <property type="match status" value="1"/>
</dbReference>
<evidence type="ECO:0000256" key="4">
    <source>
        <dbReference type="ARBA" id="ARBA00023030"/>
    </source>
</evidence>
<dbReference type="Gene3D" id="2.60.120.970">
    <property type="match status" value="1"/>
</dbReference>
<dbReference type="InterPro" id="IPR001839">
    <property type="entry name" value="TGF-b_C"/>
</dbReference>
<evidence type="ECO:0000256" key="2">
    <source>
        <dbReference type="ARBA" id="ARBA00006656"/>
    </source>
</evidence>
<gene>
    <name evidence="9" type="ORF">COCON_G00057510</name>
</gene>
<dbReference type="OrthoDB" id="10030979at2759"/>
<dbReference type="EMBL" id="JAFJMO010000004">
    <property type="protein sequence ID" value="KAJ8278685.1"/>
    <property type="molecule type" value="Genomic_DNA"/>
</dbReference>
<comment type="similarity">
    <text evidence="2 6">Belongs to the TGF-beta family.</text>
</comment>
<dbReference type="PRINTS" id="PR00669">
    <property type="entry name" value="INHIBINA"/>
</dbReference>
<dbReference type="PANTHER" id="PTHR11848">
    <property type="entry name" value="TGF-BETA FAMILY"/>
    <property type="match status" value="1"/>
</dbReference>
<feature type="signal peptide" evidence="7">
    <location>
        <begin position="1"/>
        <end position="26"/>
    </location>
</feature>
<protein>
    <recommendedName>
        <fullName evidence="8">TGF-beta family profile domain-containing protein</fullName>
    </recommendedName>
</protein>
<comment type="subcellular location">
    <subcellularLocation>
        <location evidence="1">Secreted</location>
    </subcellularLocation>
</comment>
<proteinExistence type="inferred from homology"/>
<dbReference type="PROSITE" id="PS00250">
    <property type="entry name" value="TGF_BETA_1"/>
    <property type="match status" value="1"/>
</dbReference>
<keyword evidence="7" id="KW-0732">Signal</keyword>